<protein>
    <submittedName>
        <fullName evidence="1">Uncharacterized protein</fullName>
    </submittedName>
</protein>
<evidence type="ECO:0000313" key="2">
    <source>
        <dbReference type="Proteomes" id="UP000218810"/>
    </source>
</evidence>
<dbReference type="EMBL" id="NTGA01000004">
    <property type="protein sequence ID" value="PAY24649.1"/>
    <property type="molecule type" value="Genomic_DNA"/>
</dbReference>
<dbReference type="Proteomes" id="UP000218810">
    <property type="component" value="Unassembled WGS sequence"/>
</dbReference>
<dbReference type="RefSeq" id="WP_095717109.1">
    <property type="nucleotide sequence ID" value="NZ_NTGA01000004.1"/>
</dbReference>
<name>A0A2A2WTU0_9ACTN</name>
<proteinExistence type="predicted"/>
<organism evidence="1 2">
    <name type="scientific">Dietzia natronolimnaea</name>
    <dbReference type="NCBI Taxonomy" id="161920"/>
    <lineage>
        <taxon>Bacteria</taxon>
        <taxon>Bacillati</taxon>
        <taxon>Actinomycetota</taxon>
        <taxon>Actinomycetes</taxon>
        <taxon>Mycobacteriales</taxon>
        <taxon>Dietziaceae</taxon>
        <taxon>Dietzia</taxon>
    </lineage>
</organism>
<comment type="caution">
    <text evidence="1">The sequence shown here is derived from an EMBL/GenBank/DDBJ whole genome shotgun (WGS) entry which is preliminary data.</text>
</comment>
<reference evidence="2" key="1">
    <citation type="submission" date="2017-09" db="EMBL/GenBank/DDBJ databases">
        <authorList>
            <person name="Zhang Y."/>
            <person name="Huang X."/>
            <person name="Liu J."/>
            <person name="Lu L."/>
            <person name="Peng K."/>
        </authorList>
    </citation>
    <scope>NUCLEOTIDE SEQUENCE [LARGE SCALE GENOMIC DNA]</scope>
    <source>
        <strain evidence="2">S-XJ-1</strain>
    </source>
</reference>
<evidence type="ECO:0000313" key="1">
    <source>
        <dbReference type="EMBL" id="PAY24649.1"/>
    </source>
</evidence>
<sequence length="59" mass="6374">MKLQRARVTPVVRAYPDHFTHDVQIELGSLRFEMTADEAHALADALVDAAEKGGPADAA</sequence>
<keyword evidence="2" id="KW-1185">Reference proteome</keyword>
<dbReference type="AlphaFoldDB" id="A0A2A2WTU0"/>
<gene>
    <name evidence="1" type="ORF">CEY15_02310</name>
</gene>
<accession>A0A2A2WTU0</accession>